<feature type="region of interest" description="Disordered" evidence="1">
    <location>
        <begin position="32"/>
        <end position="64"/>
    </location>
</feature>
<dbReference type="RefSeq" id="WP_191705240.1">
    <property type="nucleotide sequence ID" value="NZ_JACSPW010000022.1"/>
</dbReference>
<dbReference type="EMBL" id="JACSPW010000022">
    <property type="protein sequence ID" value="MBD8034752.1"/>
    <property type="molecule type" value="Genomic_DNA"/>
</dbReference>
<gene>
    <name evidence="2" type="ORF">H9632_16935</name>
</gene>
<accession>A0ABR8XS49</accession>
<proteinExistence type="predicted"/>
<comment type="caution">
    <text evidence="2">The sequence shown here is derived from an EMBL/GenBank/DDBJ whole genome shotgun (WGS) entry which is preliminary data.</text>
</comment>
<keyword evidence="3" id="KW-1185">Reference proteome</keyword>
<organism evidence="2 3">
    <name type="scientific">Solibacillus merdavium</name>
    <dbReference type="NCBI Taxonomy" id="2762218"/>
    <lineage>
        <taxon>Bacteria</taxon>
        <taxon>Bacillati</taxon>
        <taxon>Bacillota</taxon>
        <taxon>Bacilli</taxon>
        <taxon>Bacillales</taxon>
        <taxon>Caryophanaceae</taxon>
        <taxon>Solibacillus</taxon>
    </lineage>
</organism>
<feature type="compositionally biased region" description="Basic residues" evidence="1">
    <location>
        <begin position="49"/>
        <end position="64"/>
    </location>
</feature>
<evidence type="ECO:0000313" key="3">
    <source>
        <dbReference type="Proteomes" id="UP000600565"/>
    </source>
</evidence>
<feature type="compositionally biased region" description="Basic and acidic residues" evidence="1">
    <location>
        <begin position="35"/>
        <end position="47"/>
    </location>
</feature>
<dbReference type="Proteomes" id="UP000600565">
    <property type="component" value="Unassembled WGS sequence"/>
</dbReference>
<sequence>MRTSRVTATTSSIYRNSTRAMISDTHFADAINSGMHDHFRDPREQLPQKKQRKKPQQRPKKLIHNKGHYIIKGMQYNANSAENLRRLLQYSERVTTLNNANRRITTYKTSI</sequence>
<reference evidence="2 3" key="1">
    <citation type="submission" date="2020-08" db="EMBL/GenBank/DDBJ databases">
        <title>A Genomic Blueprint of the Chicken Gut Microbiome.</title>
        <authorList>
            <person name="Gilroy R."/>
            <person name="Ravi A."/>
            <person name="Getino M."/>
            <person name="Pursley I."/>
            <person name="Horton D.L."/>
            <person name="Alikhan N.-F."/>
            <person name="Baker D."/>
            <person name="Gharbi K."/>
            <person name="Hall N."/>
            <person name="Watson M."/>
            <person name="Adriaenssens E.M."/>
            <person name="Foster-Nyarko E."/>
            <person name="Jarju S."/>
            <person name="Secka A."/>
            <person name="Antonio M."/>
            <person name="Oren A."/>
            <person name="Chaudhuri R."/>
            <person name="La Ragione R.M."/>
            <person name="Hildebrand F."/>
            <person name="Pallen M.J."/>
        </authorList>
    </citation>
    <scope>NUCLEOTIDE SEQUENCE [LARGE SCALE GENOMIC DNA]</scope>
    <source>
        <strain evidence="2 3">Sa1YVA6</strain>
    </source>
</reference>
<evidence type="ECO:0000313" key="2">
    <source>
        <dbReference type="EMBL" id="MBD8034752.1"/>
    </source>
</evidence>
<evidence type="ECO:0000256" key="1">
    <source>
        <dbReference type="SAM" id="MobiDB-lite"/>
    </source>
</evidence>
<protein>
    <submittedName>
        <fullName evidence="2">Uncharacterized protein</fullName>
    </submittedName>
</protein>
<name>A0ABR8XS49_9BACL</name>